<gene>
    <name evidence="1" type="ORF">ACE5IX_18565</name>
</gene>
<keyword evidence="2" id="KW-1185">Reference proteome</keyword>
<evidence type="ECO:0000313" key="2">
    <source>
        <dbReference type="Proteomes" id="UP001580391"/>
    </source>
</evidence>
<comment type="caution">
    <text evidence="1">The sequence shown here is derived from an EMBL/GenBank/DDBJ whole genome shotgun (WGS) entry which is preliminary data.</text>
</comment>
<sequence>MGNTFAFSKNGTVVYIIDPAICIKRERAMIGEYLWNEDRLYIYFYKFLQLEDGNLENIKNKCEAGTPGLKLEEKLVILNEGSMRLLGLGNFKQRKNSCDYEDLTTFKTGESEFYRFSRFPEHFQEIVDHEVTGERRLILEKGSVSVLNNTGKTIRYSFD</sequence>
<dbReference type="EMBL" id="JBHILJ010000017">
    <property type="protein sequence ID" value="MFB5738527.1"/>
    <property type="molecule type" value="Genomic_DNA"/>
</dbReference>
<evidence type="ECO:0000313" key="1">
    <source>
        <dbReference type="EMBL" id="MFB5738527.1"/>
    </source>
</evidence>
<protein>
    <submittedName>
        <fullName evidence="1">Uncharacterized protein</fullName>
    </submittedName>
</protein>
<organism evidence="1 2">
    <name type="scientific">Leptospira wolffii</name>
    <dbReference type="NCBI Taxonomy" id="409998"/>
    <lineage>
        <taxon>Bacteria</taxon>
        <taxon>Pseudomonadati</taxon>
        <taxon>Spirochaetota</taxon>
        <taxon>Spirochaetia</taxon>
        <taxon>Leptospirales</taxon>
        <taxon>Leptospiraceae</taxon>
        <taxon>Leptospira</taxon>
    </lineage>
</organism>
<accession>A0ABV5BT61</accession>
<proteinExistence type="predicted"/>
<dbReference type="RefSeq" id="WP_375517724.1">
    <property type="nucleotide sequence ID" value="NZ_JBHILI010000010.1"/>
</dbReference>
<name>A0ABV5BT61_9LEPT</name>
<dbReference type="Proteomes" id="UP001580391">
    <property type="component" value="Unassembled WGS sequence"/>
</dbReference>
<reference evidence="1 2" key="1">
    <citation type="submission" date="2024-09" db="EMBL/GenBank/DDBJ databases">
        <title>Taxonomic and Genotyping Characterization of Leptospira Strains isolated from Multiple Sources in Colombia highlights the importance of intermediate species.</title>
        <authorList>
            <person name="Torres Higuera L."/>
            <person name="Rojas Tapias D."/>
            <person name="Jimenez Velasquez S."/>
            <person name="Renjifo Ibanez C."/>
        </authorList>
    </citation>
    <scope>NUCLEOTIDE SEQUENCE [LARGE SCALE GENOMIC DNA]</scope>
    <source>
        <strain evidence="1 2">Lep080</strain>
    </source>
</reference>